<evidence type="ECO:0000313" key="3">
    <source>
        <dbReference type="Proteomes" id="UP000593573"/>
    </source>
</evidence>
<dbReference type="Proteomes" id="UP000593573">
    <property type="component" value="Unassembled WGS sequence"/>
</dbReference>
<protein>
    <submittedName>
        <fullName evidence="2">Uncharacterized protein</fullName>
    </submittedName>
</protein>
<dbReference type="EMBL" id="JABFAB010000011">
    <property type="protein sequence ID" value="MBA0664345.1"/>
    <property type="molecule type" value="Genomic_DNA"/>
</dbReference>
<feature type="compositionally biased region" description="Polar residues" evidence="1">
    <location>
        <begin position="1"/>
        <end position="12"/>
    </location>
</feature>
<keyword evidence="3" id="KW-1185">Reference proteome</keyword>
<evidence type="ECO:0000313" key="2">
    <source>
        <dbReference type="EMBL" id="MBA0664345.1"/>
    </source>
</evidence>
<dbReference type="AlphaFoldDB" id="A0A7J8VNF5"/>
<proteinExistence type="predicted"/>
<accession>A0A7J8VNF5</accession>
<feature type="region of interest" description="Disordered" evidence="1">
    <location>
        <begin position="1"/>
        <end position="48"/>
    </location>
</feature>
<feature type="compositionally biased region" description="Basic and acidic residues" evidence="1">
    <location>
        <begin position="31"/>
        <end position="48"/>
    </location>
</feature>
<name>A0A7J8VNF5_9ROSI</name>
<sequence length="48" mass="4984">MVNQVRFNSSATPSQSGDGPDGGGLSPINDDDGHSGDRCEIRSSSRYG</sequence>
<organism evidence="2 3">
    <name type="scientific">Gossypium klotzschianum</name>
    <dbReference type="NCBI Taxonomy" id="34286"/>
    <lineage>
        <taxon>Eukaryota</taxon>
        <taxon>Viridiplantae</taxon>
        <taxon>Streptophyta</taxon>
        <taxon>Embryophyta</taxon>
        <taxon>Tracheophyta</taxon>
        <taxon>Spermatophyta</taxon>
        <taxon>Magnoliopsida</taxon>
        <taxon>eudicotyledons</taxon>
        <taxon>Gunneridae</taxon>
        <taxon>Pentapetalae</taxon>
        <taxon>rosids</taxon>
        <taxon>malvids</taxon>
        <taxon>Malvales</taxon>
        <taxon>Malvaceae</taxon>
        <taxon>Malvoideae</taxon>
        <taxon>Gossypium</taxon>
    </lineage>
</organism>
<evidence type="ECO:0000256" key="1">
    <source>
        <dbReference type="SAM" id="MobiDB-lite"/>
    </source>
</evidence>
<comment type="caution">
    <text evidence="2">The sequence shown here is derived from an EMBL/GenBank/DDBJ whole genome shotgun (WGS) entry which is preliminary data.</text>
</comment>
<reference evidence="2 3" key="1">
    <citation type="journal article" date="2019" name="Genome Biol. Evol.">
        <title>Insights into the evolution of the New World diploid cottons (Gossypium, subgenus Houzingenia) based on genome sequencing.</title>
        <authorList>
            <person name="Grover C.E."/>
            <person name="Arick M.A. 2nd"/>
            <person name="Thrash A."/>
            <person name="Conover J.L."/>
            <person name="Sanders W.S."/>
            <person name="Peterson D.G."/>
            <person name="Frelichowski J.E."/>
            <person name="Scheffler J.A."/>
            <person name="Scheffler B.E."/>
            <person name="Wendel J.F."/>
        </authorList>
    </citation>
    <scope>NUCLEOTIDE SEQUENCE [LARGE SCALE GENOMIC DNA]</scope>
    <source>
        <strain evidence="2">57</strain>
        <tissue evidence="2">Leaf</tissue>
    </source>
</reference>
<gene>
    <name evidence="2" type="ORF">Goklo_004367</name>
</gene>